<dbReference type="InterPro" id="IPR018357">
    <property type="entry name" value="Hexapep_transf_CS"/>
</dbReference>
<comment type="caution">
    <text evidence="5">The sequence shown here is derived from an EMBL/GenBank/DDBJ whole genome shotgun (WGS) entry which is preliminary data.</text>
</comment>
<evidence type="ECO:0000256" key="4">
    <source>
        <dbReference type="ARBA" id="ARBA00023315"/>
    </source>
</evidence>
<sequence length="163" mass="17651">MKNLYNELEAIGSNTKGRFFIKSFRKSNAISKKKGVYKTLGLLYRIYYKILFNYLLGIDIPDTTEIGYAFNVFHGQGLVISKDTVIGDYVTVRQNTTIGNAHAEGGCPTIGNFVNIGANTCIIGNITIGDNVTIGAGSVVVKDVMPNSVVAGNPAKIIHPNYT</sequence>
<dbReference type="EC" id="2.3.1.30" evidence="5"/>
<dbReference type="PANTHER" id="PTHR42811">
    <property type="entry name" value="SERINE ACETYLTRANSFERASE"/>
    <property type="match status" value="1"/>
</dbReference>
<protein>
    <submittedName>
        <fullName evidence="5">Serine O-acetyltransferase</fullName>
        <ecNumber evidence="5">2.3.1.30</ecNumber>
    </submittedName>
</protein>
<evidence type="ECO:0000313" key="5">
    <source>
        <dbReference type="EMBL" id="MFD0750796.1"/>
    </source>
</evidence>
<dbReference type="RefSeq" id="WP_377100378.1">
    <property type="nucleotide sequence ID" value="NZ_JBHTHU010000006.1"/>
</dbReference>
<accession>A0ABW2Z204</accession>
<keyword evidence="6" id="KW-1185">Reference proteome</keyword>
<dbReference type="Proteomes" id="UP001596958">
    <property type="component" value="Unassembled WGS sequence"/>
</dbReference>
<dbReference type="InterPro" id="IPR045304">
    <property type="entry name" value="LbH_SAT"/>
</dbReference>
<keyword evidence="4 5" id="KW-0012">Acyltransferase</keyword>
<evidence type="ECO:0000256" key="2">
    <source>
        <dbReference type="ARBA" id="ARBA00022679"/>
    </source>
</evidence>
<evidence type="ECO:0000256" key="1">
    <source>
        <dbReference type="ARBA" id="ARBA00007274"/>
    </source>
</evidence>
<name>A0ABW2Z204_9SPHI</name>
<keyword evidence="2 5" id="KW-0808">Transferase</keyword>
<proteinExistence type="inferred from homology"/>
<keyword evidence="3" id="KW-0677">Repeat</keyword>
<gene>
    <name evidence="5" type="ORF">ACFQZS_11640</name>
</gene>
<evidence type="ECO:0000313" key="6">
    <source>
        <dbReference type="Proteomes" id="UP001596958"/>
    </source>
</evidence>
<dbReference type="CDD" id="cd03354">
    <property type="entry name" value="LbH_SAT"/>
    <property type="match status" value="1"/>
</dbReference>
<reference evidence="6" key="1">
    <citation type="journal article" date="2019" name="Int. J. Syst. Evol. Microbiol.">
        <title>The Global Catalogue of Microorganisms (GCM) 10K type strain sequencing project: providing services to taxonomists for standard genome sequencing and annotation.</title>
        <authorList>
            <consortium name="The Broad Institute Genomics Platform"/>
            <consortium name="The Broad Institute Genome Sequencing Center for Infectious Disease"/>
            <person name="Wu L."/>
            <person name="Ma J."/>
        </authorList>
    </citation>
    <scope>NUCLEOTIDE SEQUENCE [LARGE SCALE GENOMIC DNA]</scope>
    <source>
        <strain evidence="6">CCUG 63418</strain>
    </source>
</reference>
<comment type="similarity">
    <text evidence="1">Belongs to the transferase hexapeptide repeat family.</text>
</comment>
<dbReference type="PROSITE" id="PS00101">
    <property type="entry name" value="HEXAPEP_TRANSFERASES"/>
    <property type="match status" value="1"/>
</dbReference>
<dbReference type="InterPro" id="IPR001451">
    <property type="entry name" value="Hexapep"/>
</dbReference>
<evidence type="ECO:0000256" key="3">
    <source>
        <dbReference type="ARBA" id="ARBA00022737"/>
    </source>
</evidence>
<dbReference type="Gene3D" id="2.160.10.10">
    <property type="entry name" value="Hexapeptide repeat proteins"/>
    <property type="match status" value="1"/>
</dbReference>
<organism evidence="5 6">
    <name type="scientific">Mucilaginibacter calamicampi</name>
    <dbReference type="NCBI Taxonomy" id="1302352"/>
    <lineage>
        <taxon>Bacteria</taxon>
        <taxon>Pseudomonadati</taxon>
        <taxon>Bacteroidota</taxon>
        <taxon>Sphingobacteriia</taxon>
        <taxon>Sphingobacteriales</taxon>
        <taxon>Sphingobacteriaceae</taxon>
        <taxon>Mucilaginibacter</taxon>
    </lineage>
</organism>
<dbReference type="Pfam" id="PF00132">
    <property type="entry name" value="Hexapep"/>
    <property type="match status" value="1"/>
</dbReference>
<dbReference type="SUPFAM" id="SSF51161">
    <property type="entry name" value="Trimeric LpxA-like enzymes"/>
    <property type="match status" value="1"/>
</dbReference>
<dbReference type="InterPro" id="IPR011004">
    <property type="entry name" value="Trimer_LpxA-like_sf"/>
</dbReference>
<dbReference type="GO" id="GO:0009001">
    <property type="term" value="F:serine O-acetyltransferase activity"/>
    <property type="evidence" value="ECO:0007669"/>
    <property type="project" value="UniProtKB-EC"/>
</dbReference>
<dbReference type="EMBL" id="JBHTHU010000006">
    <property type="protein sequence ID" value="MFD0750796.1"/>
    <property type="molecule type" value="Genomic_DNA"/>
</dbReference>